<dbReference type="PANTHER" id="PTHR31694">
    <property type="entry name" value="DESICCATION-LIKE PROTEIN"/>
    <property type="match status" value="1"/>
</dbReference>
<feature type="non-terminal residue" evidence="1">
    <location>
        <position position="1"/>
    </location>
</feature>
<name>A0A371FDK1_MUCPR</name>
<evidence type="ECO:0000313" key="1">
    <source>
        <dbReference type="EMBL" id="RDX76366.1"/>
    </source>
</evidence>
<dbReference type="AlphaFoldDB" id="A0A371FDK1"/>
<dbReference type="PANTHER" id="PTHR31694:SF12">
    <property type="entry name" value="DESICCATION-LIKE PROTEIN"/>
    <property type="match status" value="1"/>
</dbReference>
<dbReference type="EMBL" id="QJKJ01009530">
    <property type="protein sequence ID" value="RDX76366.1"/>
    <property type="molecule type" value="Genomic_DNA"/>
</dbReference>
<organism evidence="1 2">
    <name type="scientific">Mucuna pruriens</name>
    <name type="common">Velvet bean</name>
    <name type="synonym">Dolichos pruriens</name>
    <dbReference type="NCBI Taxonomy" id="157652"/>
    <lineage>
        <taxon>Eukaryota</taxon>
        <taxon>Viridiplantae</taxon>
        <taxon>Streptophyta</taxon>
        <taxon>Embryophyta</taxon>
        <taxon>Tracheophyta</taxon>
        <taxon>Spermatophyta</taxon>
        <taxon>Magnoliopsida</taxon>
        <taxon>eudicotyledons</taxon>
        <taxon>Gunneridae</taxon>
        <taxon>Pentapetalae</taxon>
        <taxon>rosids</taxon>
        <taxon>fabids</taxon>
        <taxon>Fabales</taxon>
        <taxon>Fabaceae</taxon>
        <taxon>Papilionoideae</taxon>
        <taxon>50 kb inversion clade</taxon>
        <taxon>NPAAA clade</taxon>
        <taxon>indigoferoid/millettioid clade</taxon>
        <taxon>Phaseoleae</taxon>
        <taxon>Mucuna</taxon>
    </lineage>
</organism>
<reference evidence="1" key="1">
    <citation type="submission" date="2018-05" db="EMBL/GenBank/DDBJ databases">
        <title>Draft genome of Mucuna pruriens seed.</title>
        <authorList>
            <person name="Nnadi N.E."/>
            <person name="Vos R."/>
            <person name="Hasami M.H."/>
            <person name="Devisetty U.K."/>
            <person name="Aguiy J.C."/>
        </authorList>
    </citation>
    <scope>NUCLEOTIDE SEQUENCE [LARGE SCALE GENOMIC DNA]</scope>
    <source>
        <strain evidence="1">JCA_2017</strain>
    </source>
</reference>
<keyword evidence="2" id="KW-1185">Reference proteome</keyword>
<comment type="caution">
    <text evidence="1">The sequence shown here is derived from an EMBL/GenBank/DDBJ whole genome shotgun (WGS) entry which is preliminary data.</text>
</comment>
<evidence type="ECO:0000313" key="2">
    <source>
        <dbReference type="Proteomes" id="UP000257109"/>
    </source>
</evidence>
<dbReference type="Proteomes" id="UP000257109">
    <property type="component" value="Unassembled WGS sequence"/>
</dbReference>
<dbReference type="InterPro" id="IPR052965">
    <property type="entry name" value="Pigment-catalase-like"/>
</dbReference>
<sequence>MVYFINSPKVKRVACMYVFRAIKREVKVVDQTFGRCLHLPFDPYDSTIKFLLASYVITDVAPPGYVRIAPRLQNATLKKVGVQILLKF</sequence>
<dbReference type="OrthoDB" id="1001765at2759"/>
<protein>
    <submittedName>
        <fullName evidence="1">Uncharacterized protein</fullName>
    </submittedName>
</protein>
<dbReference type="Pfam" id="PF13668">
    <property type="entry name" value="Ferritin_2"/>
    <property type="match status" value="1"/>
</dbReference>
<accession>A0A371FDK1</accession>
<gene>
    <name evidence="1" type="ORF">CR513_43652</name>
</gene>
<proteinExistence type="predicted"/>